<reference evidence="2" key="1">
    <citation type="submission" date="2013-11" db="EMBL/GenBank/DDBJ databases">
        <title>Genome sequence of the fusiform rust pathogen reveals effectors for host alternation and coevolution with pine.</title>
        <authorList>
            <consortium name="DOE Joint Genome Institute"/>
            <person name="Smith K."/>
            <person name="Pendleton A."/>
            <person name="Kubisiak T."/>
            <person name="Anderson C."/>
            <person name="Salamov A."/>
            <person name="Aerts A."/>
            <person name="Riley R."/>
            <person name="Clum A."/>
            <person name="Lindquist E."/>
            <person name="Ence D."/>
            <person name="Campbell M."/>
            <person name="Kronenberg Z."/>
            <person name="Feau N."/>
            <person name="Dhillon B."/>
            <person name="Hamelin R."/>
            <person name="Burleigh J."/>
            <person name="Smith J."/>
            <person name="Yandell M."/>
            <person name="Nelson C."/>
            <person name="Grigoriev I."/>
            <person name="Davis J."/>
        </authorList>
    </citation>
    <scope>NUCLEOTIDE SEQUENCE</scope>
    <source>
        <strain evidence="2">G11</strain>
    </source>
</reference>
<dbReference type="AlphaFoldDB" id="A0A9P6TE42"/>
<keyword evidence="3" id="KW-1185">Reference proteome</keyword>
<dbReference type="OrthoDB" id="2338662at2759"/>
<feature type="signal peptide" evidence="1">
    <location>
        <begin position="1"/>
        <end position="17"/>
    </location>
</feature>
<organism evidence="2 3">
    <name type="scientific">Cronartium quercuum f. sp. fusiforme G11</name>
    <dbReference type="NCBI Taxonomy" id="708437"/>
    <lineage>
        <taxon>Eukaryota</taxon>
        <taxon>Fungi</taxon>
        <taxon>Dikarya</taxon>
        <taxon>Basidiomycota</taxon>
        <taxon>Pucciniomycotina</taxon>
        <taxon>Pucciniomycetes</taxon>
        <taxon>Pucciniales</taxon>
        <taxon>Coleosporiaceae</taxon>
        <taxon>Cronartium</taxon>
    </lineage>
</organism>
<proteinExistence type="predicted"/>
<protein>
    <submittedName>
        <fullName evidence="2">Uncharacterized protein</fullName>
    </submittedName>
</protein>
<gene>
    <name evidence="2" type="ORF">CROQUDRAFT_417683</name>
</gene>
<name>A0A9P6TE42_9BASI</name>
<evidence type="ECO:0000256" key="1">
    <source>
        <dbReference type="SAM" id="SignalP"/>
    </source>
</evidence>
<evidence type="ECO:0000313" key="2">
    <source>
        <dbReference type="EMBL" id="KAG0148360.1"/>
    </source>
</evidence>
<comment type="caution">
    <text evidence="2">The sequence shown here is derived from an EMBL/GenBank/DDBJ whole genome shotgun (WGS) entry which is preliminary data.</text>
</comment>
<accession>A0A9P6TE42</accession>
<dbReference type="EMBL" id="MU167238">
    <property type="protein sequence ID" value="KAG0148360.1"/>
    <property type="molecule type" value="Genomic_DNA"/>
</dbReference>
<keyword evidence="1" id="KW-0732">Signal</keyword>
<dbReference type="Proteomes" id="UP000886653">
    <property type="component" value="Unassembled WGS sequence"/>
</dbReference>
<sequence>MRTSLFLLLTFISMVYGIDGYKEWCGKNYEAGSPAIAPSGAFIEPPAGSFDLRCTPTIQPYLSTDDLSSASLMLDYSDRSAKIEVVNPSTQRSILKNGPAISGKVLFKLADLGPPRIEPYVLECRVSNPIKCLTTQFTVSFLPPNPTVSGSVVRKNAESGMLEVPGAEGSLRPFFPFGVVSFYCSYDNYLALPNATSVIQDFRRRGINTVHPVPGFPYFTNRTELQILFTSLQEAGIWVQYDTRHSYRNRTQYVCSVAPMLLNKLEIFGLWY</sequence>
<evidence type="ECO:0000313" key="3">
    <source>
        <dbReference type="Proteomes" id="UP000886653"/>
    </source>
</evidence>
<feature type="chain" id="PRO_5040291901" evidence="1">
    <location>
        <begin position="18"/>
        <end position="272"/>
    </location>
</feature>